<evidence type="ECO:0000313" key="2">
    <source>
        <dbReference type="Proteomes" id="UP000192726"/>
    </source>
</evidence>
<organism evidence="1 2">
    <name type="scientific">Streptomyces gilvosporeus</name>
    <dbReference type="NCBI Taxonomy" id="553510"/>
    <lineage>
        <taxon>Bacteria</taxon>
        <taxon>Bacillati</taxon>
        <taxon>Actinomycetota</taxon>
        <taxon>Actinomycetes</taxon>
        <taxon>Kitasatosporales</taxon>
        <taxon>Streptomycetaceae</taxon>
        <taxon>Streptomyces</taxon>
    </lineage>
</organism>
<sequence length="102" mass="11011">MAKLFVETLTCVTTSDGVDADEPEIVLEGKGAVWRGKVLKGQTCHVDYICGFTGWIGVLLAEADDPGRDDSPGNKWITEEPGIYTLHFQGDGAAYTLEYSVA</sequence>
<gene>
    <name evidence="1" type="ORF">B1H19_36870</name>
</gene>
<dbReference type="KEGG" id="sgv:B1H19_36870"/>
<keyword evidence="2" id="KW-1185">Reference proteome</keyword>
<dbReference type="OrthoDB" id="4254536at2"/>
<protein>
    <submittedName>
        <fullName evidence="1">Uncharacterized protein</fullName>
    </submittedName>
</protein>
<dbReference type="Proteomes" id="UP000192726">
    <property type="component" value="Chromosome"/>
</dbReference>
<name>A0A1V0U1J8_9ACTN</name>
<evidence type="ECO:0000313" key="1">
    <source>
        <dbReference type="EMBL" id="ARF59017.1"/>
    </source>
</evidence>
<dbReference type="EMBL" id="CP020569">
    <property type="protein sequence ID" value="ARF59017.1"/>
    <property type="molecule type" value="Genomic_DNA"/>
</dbReference>
<reference evidence="1 2" key="1">
    <citation type="submission" date="2017-04" db="EMBL/GenBank/DDBJ databases">
        <title>Complete Genome Sequence of Streptomyces gilvosporeus F607, a Capable Producer of Natamycin.</title>
        <authorList>
            <person name="Zong G."/>
            <person name="Zhong C."/>
            <person name="Fu J."/>
            <person name="Qin R."/>
            <person name="Cao G."/>
        </authorList>
    </citation>
    <scope>NUCLEOTIDE SEQUENCE [LARGE SCALE GENOMIC DNA]</scope>
    <source>
        <strain evidence="1 2">F607</strain>
    </source>
</reference>
<dbReference type="RefSeq" id="WP_083109205.1">
    <property type="nucleotide sequence ID" value="NZ_CP020569.1"/>
</dbReference>
<proteinExistence type="predicted"/>
<accession>A0A1V0U1J8</accession>
<dbReference type="AlphaFoldDB" id="A0A1V0U1J8"/>